<dbReference type="AlphaFoldDB" id="A0A0E9S7A3"/>
<reference evidence="1" key="1">
    <citation type="submission" date="2014-11" db="EMBL/GenBank/DDBJ databases">
        <authorList>
            <person name="Amaro Gonzalez C."/>
        </authorList>
    </citation>
    <scope>NUCLEOTIDE SEQUENCE</scope>
</reference>
<evidence type="ECO:0000313" key="1">
    <source>
        <dbReference type="EMBL" id="JAH36545.1"/>
    </source>
</evidence>
<protein>
    <submittedName>
        <fullName evidence="1">Uncharacterized protein</fullName>
    </submittedName>
</protein>
<name>A0A0E9S7A3_ANGAN</name>
<accession>A0A0E9S7A3</accession>
<dbReference type="EMBL" id="GBXM01072032">
    <property type="protein sequence ID" value="JAH36545.1"/>
    <property type="molecule type" value="Transcribed_RNA"/>
</dbReference>
<sequence>MVWGNIRRTIDGECKQAETLNQDVPQLLNSPFFRAQMSPG</sequence>
<proteinExistence type="predicted"/>
<organism evidence="1">
    <name type="scientific">Anguilla anguilla</name>
    <name type="common">European freshwater eel</name>
    <name type="synonym">Muraena anguilla</name>
    <dbReference type="NCBI Taxonomy" id="7936"/>
    <lineage>
        <taxon>Eukaryota</taxon>
        <taxon>Metazoa</taxon>
        <taxon>Chordata</taxon>
        <taxon>Craniata</taxon>
        <taxon>Vertebrata</taxon>
        <taxon>Euteleostomi</taxon>
        <taxon>Actinopterygii</taxon>
        <taxon>Neopterygii</taxon>
        <taxon>Teleostei</taxon>
        <taxon>Anguilliformes</taxon>
        <taxon>Anguillidae</taxon>
        <taxon>Anguilla</taxon>
    </lineage>
</organism>
<reference evidence="1" key="2">
    <citation type="journal article" date="2015" name="Fish Shellfish Immunol.">
        <title>Early steps in the European eel (Anguilla anguilla)-Vibrio vulnificus interaction in the gills: Role of the RtxA13 toxin.</title>
        <authorList>
            <person name="Callol A."/>
            <person name="Pajuelo D."/>
            <person name="Ebbesson L."/>
            <person name="Teles M."/>
            <person name="MacKenzie S."/>
            <person name="Amaro C."/>
        </authorList>
    </citation>
    <scope>NUCLEOTIDE SEQUENCE</scope>
</reference>